<dbReference type="PROSITE" id="PS51186">
    <property type="entry name" value="GNAT"/>
    <property type="match status" value="1"/>
</dbReference>
<evidence type="ECO:0000313" key="2">
    <source>
        <dbReference type="EMBL" id="MBR7621094.1"/>
    </source>
</evidence>
<evidence type="ECO:0000313" key="3">
    <source>
        <dbReference type="Proteomes" id="UP000622580"/>
    </source>
</evidence>
<sequence length="204" mass="22631">MAQIRPFRPEDLEGLYEVCLKTGDSGQDATSLYRDKHLLGAIYAAPYGRFAPHLAFVVEDGGRVAGYIVGTADTRAFETLLEDRWWPMLRAAHADPQATPWAERTTDQHLERMFHKPNAVPDAVVAAHPAHLHINLLPHLQGQGLGQRLIDTLSAALTSAGARGLHLGVSEANTRAQRFYDIYGFTRFSEQSTPGTIWMVRDLT</sequence>
<dbReference type="InterPro" id="IPR051822">
    <property type="entry name" value="Glycosyl_Hydrolase_84"/>
</dbReference>
<dbReference type="PANTHER" id="PTHR13170">
    <property type="entry name" value="O-GLCNACASE"/>
    <property type="match status" value="1"/>
</dbReference>
<feature type="domain" description="N-acetyltransferase" evidence="1">
    <location>
        <begin position="2"/>
        <end position="204"/>
    </location>
</feature>
<dbReference type="AlphaFoldDB" id="A0A941HWN2"/>
<comment type="caution">
    <text evidence="2">The sequence shown here is derived from an EMBL/GenBank/DDBJ whole genome shotgun (WGS) entry which is preliminary data.</text>
</comment>
<dbReference type="SUPFAM" id="SSF55729">
    <property type="entry name" value="Acyl-CoA N-acyltransferases (Nat)"/>
    <property type="match status" value="1"/>
</dbReference>
<dbReference type="RefSeq" id="WP_215341980.1">
    <property type="nucleotide sequence ID" value="NZ_JAGSGD010000001.1"/>
</dbReference>
<dbReference type="Gene3D" id="3.40.630.30">
    <property type="match status" value="1"/>
</dbReference>
<accession>A0A941HWN2</accession>
<dbReference type="Proteomes" id="UP000622580">
    <property type="component" value="Unassembled WGS sequence"/>
</dbReference>
<evidence type="ECO:0000259" key="1">
    <source>
        <dbReference type="PROSITE" id="PS51186"/>
    </source>
</evidence>
<name>A0A941HWN2_9CAUL</name>
<reference evidence="2" key="1">
    <citation type="submission" date="2021-04" db="EMBL/GenBank/DDBJ databases">
        <title>Draft genome assembly of strain Phenylobacterium sp. 20VBR1 using MiniION and Illumina platforms.</title>
        <authorList>
            <person name="Thomas F.A."/>
            <person name="Krishnan K.P."/>
            <person name="Sinha R.K."/>
        </authorList>
    </citation>
    <scope>NUCLEOTIDE SEQUENCE</scope>
    <source>
        <strain evidence="2">20VBR1</strain>
    </source>
</reference>
<dbReference type="GO" id="GO:0016747">
    <property type="term" value="F:acyltransferase activity, transferring groups other than amino-acyl groups"/>
    <property type="evidence" value="ECO:0007669"/>
    <property type="project" value="InterPro"/>
</dbReference>
<gene>
    <name evidence="2" type="ORF">JKL49_17000</name>
</gene>
<dbReference type="PANTHER" id="PTHR13170:SF16">
    <property type="entry name" value="PROTEIN O-GLCNACASE"/>
    <property type="match status" value="1"/>
</dbReference>
<proteinExistence type="predicted"/>
<keyword evidence="3" id="KW-1185">Reference proteome</keyword>
<dbReference type="EMBL" id="JAGSGD010000001">
    <property type="protein sequence ID" value="MBR7621094.1"/>
    <property type="molecule type" value="Genomic_DNA"/>
</dbReference>
<dbReference type="InterPro" id="IPR016181">
    <property type="entry name" value="Acyl_CoA_acyltransferase"/>
</dbReference>
<dbReference type="Pfam" id="PF00583">
    <property type="entry name" value="Acetyltransf_1"/>
    <property type="match status" value="1"/>
</dbReference>
<protein>
    <submittedName>
        <fullName evidence="2">GNAT family N-acetyltransferase</fullName>
    </submittedName>
</protein>
<dbReference type="InterPro" id="IPR000182">
    <property type="entry name" value="GNAT_dom"/>
</dbReference>
<organism evidence="2 3">
    <name type="scientific">Phenylobacterium glaciei</name>
    <dbReference type="NCBI Taxonomy" id="2803784"/>
    <lineage>
        <taxon>Bacteria</taxon>
        <taxon>Pseudomonadati</taxon>
        <taxon>Pseudomonadota</taxon>
        <taxon>Alphaproteobacteria</taxon>
        <taxon>Caulobacterales</taxon>
        <taxon>Caulobacteraceae</taxon>
        <taxon>Phenylobacterium</taxon>
    </lineage>
</organism>